<feature type="compositionally biased region" description="Acidic residues" evidence="1">
    <location>
        <begin position="453"/>
        <end position="464"/>
    </location>
</feature>
<protein>
    <submittedName>
        <fullName evidence="3">Uncharacterized protein</fullName>
    </submittedName>
</protein>
<keyword evidence="2" id="KW-0472">Membrane</keyword>
<accession>A0A7R8WPV3</accession>
<sequence length="571" mass="64762">MITETMKPRGGIGRGGPNRFVTFLFLAVFGIGSMYYIYSSHTELSERNEVIIRVQRHAEDLASQMKLLKDNKERMETDMNSEIQKLKKTQRELENKIEKDKSTFEGEKQDLIDEKNAIQEELQEARNKYNELKQDCDDVSRQHAQVAQENERLLQEAEEMKDRQKKQLDEADLIYKHEADRLRTENEELKTKLKELEKHKKKEAVDEQVPSPAPPHAASRKSAVPAVKPQVLAEPPKAELSSSTKKPQLSKQRKNDEVVEAQQGAVLPLPPANKGDSKGAVEPNQMAGPLSSSKAPFPNQRFFPDNVAAQLHPQGPRQRGVAPPPPVAAPNLNQVIPTVEAHPWLEKTKDDPRDVERRFHDLTDSIRQRQKLHVQRAATKLTELVKKNIETMGQKDVERRMKEPWMEEAEPWKRWRPFGPGPGNAIPVRLNHIYDQKHLDHNAPGGGALQQGEEGDYGEDQGEREDEKGLGLGKGLHLGDSPGNNQIQRSHQLPKVDAGKHFNDFEDTLVGDNDKQYDMGNADGQEGDDELNYQQQHDARAQQKQVDGMFGNRVGRPGMLEQAFLHRQRGL</sequence>
<feature type="region of interest" description="Disordered" evidence="1">
    <location>
        <begin position="438"/>
        <end position="488"/>
    </location>
</feature>
<gene>
    <name evidence="3" type="ORF">CTOB1V02_LOCUS10391</name>
</gene>
<name>A0A7R8WPV3_9CRUS</name>
<evidence type="ECO:0000256" key="2">
    <source>
        <dbReference type="SAM" id="Phobius"/>
    </source>
</evidence>
<dbReference type="AlphaFoldDB" id="A0A7R8WPV3"/>
<organism evidence="3">
    <name type="scientific">Cyprideis torosa</name>
    <dbReference type="NCBI Taxonomy" id="163714"/>
    <lineage>
        <taxon>Eukaryota</taxon>
        <taxon>Metazoa</taxon>
        <taxon>Ecdysozoa</taxon>
        <taxon>Arthropoda</taxon>
        <taxon>Crustacea</taxon>
        <taxon>Oligostraca</taxon>
        <taxon>Ostracoda</taxon>
        <taxon>Podocopa</taxon>
        <taxon>Podocopida</taxon>
        <taxon>Cytherocopina</taxon>
        <taxon>Cytheroidea</taxon>
        <taxon>Cytherideidae</taxon>
        <taxon>Cyprideis</taxon>
    </lineage>
</organism>
<feature type="compositionally biased region" description="Polar residues" evidence="1">
    <location>
        <begin position="240"/>
        <end position="250"/>
    </location>
</feature>
<evidence type="ECO:0000313" key="3">
    <source>
        <dbReference type="EMBL" id="CAD7232556.1"/>
    </source>
</evidence>
<keyword evidence="2" id="KW-1133">Transmembrane helix</keyword>
<reference evidence="3" key="1">
    <citation type="submission" date="2020-11" db="EMBL/GenBank/DDBJ databases">
        <authorList>
            <person name="Tran Van P."/>
        </authorList>
    </citation>
    <scope>NUCLEOTIDE SEQUENCE</scope>
</reference>
<proteinExistence type="predicted"/>
<keyword evidence="2" id="KW-0812">Transmembrane</keyword>
<feature type="region of interest" description="Disordered" evidence="1">
    <location>
        <begin position="501"/>
        <end position="544"/>
    </location>
</feature>
<dbReference type="EMBL" id="OB664793">
    <property type="protein sequence ID" value="CAD7232556.1"/>
    <property type="molecule type" value="Genomic_DNA"/>
</dbReference>
<feature type="region of interest" description="Disordered" evidence="1">
    <location>
        <begin position="194"/>
        <end position="331"/>
    </location>
</feature>
<evidence type="ECO:0000256" key="1">
    <source>
        <dbReference type="SAM" id="MobiDB-lite"/>
    </source>
</evidence>
<feature type="transmembrane region" description="Helical" evidence="2">
    <location>
        <begin position="20"/>
        <end position="38"/>
    </location>
</feature>